<dbReference type="AlphaFoldDB" id="A0A246GFU1"/>
<gene>
    <name evidence="2" type="ORF">BWK59_12900</name>
    <name evidence="1" type="ORF">V3Q77_12790</name>
</gene>
<evidence type="ECO:0000313" key="2">
    <source>
        <dbReference type="EMBL" id="OWP82986.1"/>
    </source>
</evidence>
<evidence type="ECO:0008006" key="5">
    <source>
        <dbReference type="Google" id="ProtNLM"/>
    </source>
</evidence>
<keyword evidence="4" id="KW-1185">Reference proteome</keyword>
<evidence type="ECO:0000313" key="1">
    <source>
        <dbReference type="EMBL" id="MFK7050762.1"/>
    </source>
</evidence>
<evidence type="ECO:0000313" key="4">
    <source>
        <dbReference type="Proteomes" id="UP001621813"/>
    </source>
</evidence>
<protein>
    <recommendedName>
        <fullName evidence="5">Transposase</fullName>
    </recommendedName>
</protein>
<reference evidence="2 3" key="1">
    <citation type="journal article" date="2017" name="Infect. Genet. Evol.">
        <title>Comparative genome analysis of fish pathogen Flavobacterium columnare reveals extensive sequence diversity within the species.</title>
        <authorList>
            <person name="Kayansamruaj P."/>
            <person name="Dong H.T."/>
            <person name="Hirono I."/>
            <person name="Kondo H."/>
            <person name="Senapin S."/>
            <person name="Rodkhum C."/>
        </authorList>
    </citation>
    <scope>NUCLEOTIDE SEQUENCE [LARGE SCALE GENOMIC DNA]</scope>
    <source>
        <strain evidence="2 3">1215</strain>
    </source>
</reference>
<dbReference type="EMBL" id="MTCZ01000192">
    <property type="protein sequence ID" value="OWP82986.1"/>
    <property type="molecule type" value="Genomic_DNA"/>
</dbReference>
<dbReference type="RefSeq" id="WP_088394527.1">
    <property type="nucleotide sequence ID" value="NZ_CP067378.1"/>
</dbReference>
<dbReference type="EMBL" id="JAZGZR010000040">
    <property type="protein sequence ID" value="MFK7050762.1"/>
    <property type="molecule type" value="Genomic_DNA"/>
</dbReference>
<dbReference type="Proteomes" id="UP001621813">
    <property type="component" value="Unassembled WGS sequence"/>
</dbReference>
<dbReference type="Proteomes" id="UP000197768">
    <property type="component" value="Unassembled WGS sequence"/>
</dbReference>
<sequence>MPKRNIDFVKSILERVSFDAKLFAKELQKALKNLLPYEVEELSSWFYQYTHEKPELRKCKIYLED</sequence>
<proteinExistence type="predicted"/>
<name>A0A246GFU1_9FLAO</name>
<reference evidence="1 4" key="2">
    <citation type="submission" date="2024-02" db="EMBL/GenBank/DDBJ databases">
        <title>Comparative Genomic Analysis of Flavobacterium Species Causing Columnaris Disease of Freshwater Fish in Thailand: Insights into Virulence and Resistance Mechanisms.</title>
        <authorList>
            <person name="Nguyen D."/>
            <person name="Chokmangmeepisarn P."/>
            <person name="Khianchaikhan K."/>
            <person name="Morishita M."/>
            <person name="Bunnoy A."/>
            <person name="Rodkhum C."/>
        </authorList>
    </citation>
    <scope>NUCLEOTIDE SEQUENCE [LARGE SCALE GENOMIC DNA]</scope>
    <source>
        <strain evidence="1 4">KCRT2007</strain>
    </source>
</reference>
<dbReference type="OrthoDB" id="840060at2"/>
<organism evidence="2 3">
    <name type="scientific">Flavobacterium davisii</name>
    <dbReference type="NCBI Taxonomy" id="2906077"/>
    <lineage>
        <taxon>Bacteria</taxon>
        <taxon>Pseudomonadati</taxon>
        <taxon>Bacteroidota</taxon>
        <taxon>Flavobacteriia</taxon>
        <taxon>Flavobacteriales</taxon>
        <taxon>Flavobacteriaceae</taxon>
        <taxon>Flavobacterium</taxon>
    </lineage>
</organism>
<accession>A0A246GFU1</accession>
<evidence type="ECO:0000313" key="3">
    <source>
        <dbReference type="Proteomes" id="UP000197768"/>
    </source>
</evidence>
<comment type="caution">
    <text evidence="2">The sequence shown here is derived from an EMBL/GenBank/DDBJ whole genome shotgun (WGS) entry which is preliminary data.</text>
</comment>